<dbReference type="Pfam" id="PF07963">
    <property type="entry name" value="N_methyl"/>
    <property type="match status" value="1"/>
</dbReference>
<proteinExistence type="predicted"/>
<accession>A0A146GB04</accession>
<dbReference type="NCBIfam" id="TIGR02532">
    <property type="entry name" value="IV_pilin_GFxxxE"/>
    <property type="match status" value="1"/>
</dbReference>
<dbReference type="PRINTS" id="PR00813">
    <property type="entry name" value="BCTERIALGSPG"/>
</dbReference>
<dbReference type="PANTHER" id="PTHR30093">
    <property type="entry name" value="GENERAL SECRETION PATHWAY PROTEIN G"/>
    <property type="match status" value="1"/>
</dbReference>
<dbReference type="InParanoid" id="A0A146GB04"/>
<dbReference type="InterPro" id="IPR000983">
    <property type="entry name" value="Bac_GSPG_pilin"/>
</dbReference>
<dbReference type="AlphaFoldDB" id="A0A146GB04"/>
<dbReference type="RefSeq" id="WP_075080409.1">
    <property type="nucleotide sequence ID" value="NZ_BDCO01000002.1"/>
</dbReference>
<dbReference type="GO" id="GO:0015627">
    <property type="term" value="C:type II protein secretion system complex"/>
    <property type="evidence" value="ECO:0007669"/>
    <property type="project" value="InterPro"/>
</dbReference>
<dbReference type="GO" id="GO:0015628">
    <property type="term" value="P:protein secretion by the type II secretion system"/>
    <property type="evidence" value="ECO:0007669"/>
    <property type="project" value="InterPro"/>
</dbReference>
<keyword evidence="1" id="KW-0488">Methylation</keyword>
<dbReference type="OrthoDB" id="191764at2"/>
<comment type="caution">
    <text evidence="2">The sequence shown here is derived from an EMBL/GenBank/DDBJ whole genome shotgun (WGS) entry which is preliminary data.</text>
</comment>
<dbReference type="EMBL" id="BDCO01000002">
    <property type="protein sequence ID" value="GAT34809.1"/>
    <property type="molecule type" value="Genomic_DNA"/>
</dbReference>
<reference evidence="3" key="1">
    <citation type="journal article" date="2017" name="Genome Announc.">
        <title>Draft Genome Sequence of Terrimicrobium sacchariphilum NM-5T, a Facultative Anaerobic Soil Bacterium of the Class Spartobacteria.</title>
        <authorList>
            <person name="Qiu Y.L."/>
            <person name="Tourlousse D.M."/>
            <person name="Matsuura N."/>
            <person name="Ohashi A."/>
            <person name="Sekiguchi Y."/>
        </authorList>
    </citation>
    <scope>NUCLEOTIDE SEQUENCE [LARGE SCALE GENOMIC DNA]</scope>
    <source>
        <strain evidence="3">NM-5</strain>
    </source>
</reference>
<evidence type="ECO:0000313" key="3">
    <source>
        <dbReference type="Proteomes" id="UP000076023"/>
    </source>
</evidence>
<protein>
    <submittedName>
        <fullName evidence="2">Prepilin-type N-terminal cleavage/methylation domain-containing protein</fullName>
    </submittedName>
</protein>
<keyword evidence="3" id="KW-1185">Reference proteome</keyword>
<gene>
    <name evidence="2" type="ORF">TSACC_23243</name>
</gene>
<sequence>MRRRAFTLIEMMVAIGIIVLLAGLTVPLFSMVKARGESAKCLGNLRGLGVALSAYLAEHDSTMPDLKAGRASRNEDVPVIDNTLNSYVDDQRVFACPADRRYFRDTGTSYYWDSALNGQRLAALNLFGMVSDLGRIPVLVDKEGWHTYSDNKVNHLFADGHATKELRLFTE</sequence>
<dbReference type="Gene3D" id="3.30.700.10">
    <property type="entry name" value="Glycoprotein, Type 4 Pilin"/>
    <property type="match status" value="1"/>
</dbReference>
<organism evidence="2 3">
    <name type="scientific">Terrimicrobium sacchariphilum</name>
    <dbReference type="NCBI Taxonomy" id="690879"/>
    <lineage>
        <taxon>Bacteria</taxon>
        <taxon>Pseudomonadati</taxon>
        <taxon>Verrucomicrobiota</taxon>
        <taxon>Terrimicrobiia</taxon>
        <taxon>Terrimicrobiales</taxon>
        <taxon>Terrimicrobiaceae</taxon>
        <taxon>Terrimicrobium</taxon>
    </lineage>
</organism>
<name>A0A146GB04_TERSA</name>
<dbReference type="PANTHER" id="PTHR30093:SF2">
    <property type="entry name" value="TYPE II SECRETION SYSTEM PROTEIN H"/>
    <property type="match status" value="1"/>
</dbReference>
<evidence type="ECO:0000313" key="2">
    <source>
        <dbReference type="EMBL" id="GAT34809.1"/>
    </source>
</evidence>
<dbReference type="STRING" id="690879.TSACC_23243"/>
<dbReference type="InterPro" id="IPR045584">
    <property type="entry name" value="Pilin-like"/>
</dbReference>
<evidence type="ECO:0000256" key="1">
    <source>
        <dbReference type="ARBA" id="ARBA00022481"/>
    </source>
</evidence>
<dbReference type="Proteomes" id="UP000076023">
    <property type="component" value="Unassembled WGS sequence"/>
</dbReference>
<dbReference type="SUPFAM" id="SSF54523">
    <property type="entry name" value="Pili subunits"/>
    <property type="match status" value="1"/>
</dbReference>
<dbReference type="InterPro" id="IPR012902">
    <property type="entry name" value="N_methyl_site"/>
</dbReference>